<dbReference type="GO" id="GO:0005576">
    <property type="term" value="C:extracellular region"/>
    <property type="evidence" value="ECO:0007669"/>
    <property type="project" value="UniProtKB-SubCell"/>
</dbReference>
<keyword evidence="4 6" id="KW-0964">Secreted</keyword>
<evidence type="ECO:0000313" key="7">
    <source>
        <dbReference type="EMBL" id="CAB4313280.1"/>
    </source>
</evidence>
<dbReference type="AlphaFoldDB" id="A0A6J5XHB6"/>
<reference evidence="8" key="1">
    <citation type="journal article" date="2020" name="Genome Biol.">
        <title>Gamete binning: chromosome-level and haplotype-resolved genome assembly enabled by high-throughput single-cell sequencing of gamete genomes.</title>
        <authorList>
            <person name="Campoy J.A."/>
            <person name="Sun H."/>
            <person name="Goel M."/>
            <person name="Jiao W.-B."/>
            <person name="Folz-Donahue K."/>
            <person name="Wang N."/>
            <person name="Rubio M."/>
            <person name="Liu C."/>
            <person name="Kukat C."/>
            <person name="Ruiz D."/>
            <person name="Huettel B."/>
            <person name="Schneeberger K."/>
        </authorList>
    </citation>
    <scope>NUCLEOTIDE SEQUENCE [LARGE SCALE GENOMIC DNA]</scope>
    <source>
        <strain evidence="8">cv. Rojo Pasion</strain>
    </source>
</reference>
<evidence type="ECO:0000313" key="8">
    <source>
        <dbReference type="Proteomes" id="UP000507245"/>
    </source>
</evidence>
<dbReference type="OrthoDB" id="1938697at2759"/>
<evidence type="ECO:0000256" key="4">
    <source>
        <dbReference type="ARBA" id="ARBA00022525"/>
    </source>
</evidence>
<dbReference type="EMBL" id="CAEKKB010000006">
    <property type="protein sequence ID" value="CAB4313280.1"/>
    <property type="molecule type" value="Genomic_DNA"/>
</dbReference>
<organism evidence="7 8">
    <name type="scientific">Prunus armeniaca</name>
    <name type="common">Apricot</name>
    <name type="synonym">Armeniaca vulgaris</name>
    <dbReference type="NCBI Taxonomy" id="36596"/>
    <lineage>
        <taxon>Eukaryota</taxon>
        <taxon>Viridiplantae</taxon>
        <taxon>Streptophyta</taxon>
        <taxon>Embryophyta</taxon>
        <taxon>Tracheophyta</taxon>
        <taxon>Spermatophyta</taxon>
        <taxon>Magnoliopsida</taxon>
        <taxon>eudicotyledons</taxon>
        <taxon>Gunneridae</taxon>
        <taxon>Pentapetalae</taxon>
        <taxon>rosids</taxon>
        <taxon>fabids</taxon>
        <taxon>Rosales</taxon>
        <taxon>Rosaceae</taxon>
        <taxon>Amygdaloideae</taxon>
        <taxon>Amygdaleae</taxon>
        <taxon>Prunus</taxon>
    </lineage>
</organism>
<name>A0A6J5XHB6_PRUAR</name>
<dbReference type="GO" id="GO:0060320">
    <property type="term" value="P:rejection of self pollen"/>
    <property type="evidence" value="ECO:0007669"/>
    <property type="project" value="UniProtKB-KW"/>
</dbReference>
<protein>
    <recommendedName>
        <fullName evidence="6">S-protein homolog</fullName>
    </recommendedName>
</protein>
<dbReference type="PANTHER" id="PTHR31232:SF18">
    <property type="entry name" value="S-PROTEIN HOMOLOG"/>
    <property type="match status" value="1"/>
</dbReference>
<comment type="subcellular location">
    <subcellularLocation>
        <location evidence="1 6">Secreted</location>
    </subcellularLocation>
</comment>
<feature type="chain" id="PRO_5027134545" description="S-protein homolog" evidence="6">
    <location>
        <begin position="22"/>
        <end position="106"/>
    </location>
</feature>
<proteinExistence type="inferred from homology"/>
<sequence length="106" mass="12297">MKTINNFVIFVLFLLCQQACGWPWPRVTVRITNKLGGGQSMNILCKSADNDLGLQILADDQETSWSFDPNIFGKRLAFIAWRCLNQCKYVIKENHQNQWQEYPLTT</sequence>
<comment type="similarity">
    <text evidence="2 6">Belongs to the plant self-incompatibility (S1) protein family.</text>
</comment>
<evidence type="ECO:0000256" key="2">
    <source>
        <dbReference type="ARBA" id="ARBA00005581"/>
    </source>
</evidence>
<dbReference type="Proteomes" id="UP000507245">
    <property type="component" value="Unassembled WGS sequence"/>
</dbReference>
<feature type="signal peptide" evidence="6">
    <location>
        <begin position="1"/>
        <end position="21"/>
    </location>
</feature>
<dbReference type="InterPro" id="IPR010264">
    <property type="entry name" value="Self-incomp_S1"/>
</dbReference>
<evidence type="ECO:0000256" key="3">
    <source>
        <dbReference type="ARBA" id="ARBA00022471"/>
    </source>
</evidence>
<keyword evidence="3 6" id="KW-0713">Self-incompatibility</keyword>
<accession>A0A6J5XHB6</accession>
<evidence type="ECO:0000256" key="1">
    <source>
        <dbReference type="ARBA" id="ARBA00004613"/>
    </source>
</evidence>
<dbReference type="PANTHER" id="PTHR31232">
    <property type="match status" value="1"/>
</dbReference>
<gene>
    <name evidence="7" type="ORF">ORAREDHAP_LOCUS36142</name>
</gene>
<keyword evidence="5 6" id="KW-0732">Signal</keyword>
<dbReference type="Pfam" id="PF05938">
    <property type="entry name" value="Self-incomp_S1"/>
    <property type="match status" value="1"/>
</dbReference>
<keyword evidence="8" id="KW-1185">Reference proteome</keyword>
<evidence type="ECO:0000256" key="5">
    <source>
        <dbReference type="ARBA" id="ARBA00022729"/>
    </source>
</evidence>
<evidence type="ECO:0000256" key="6">
    <source>
        <dbReference type="RuleBase" id="RU367044"/>
    </source>
</evidence>